<dbReference type="PANTHER" id="PTHR35585:SF1">
    <property type="entry name" value="HHE DOMAIN PROTEIN (AFU_ORTHOLOGUE AFUA_4G00730)"/>
    <property type="match status" value="1"/>
</dbReference>
<evidence type="ECO:0000259" key="2">
    <source>
        <dbReference type="Pfam" id="PF01814"/>
    </source>
</evidence>
<evidence type="ECO:0000313" key="4">
    <source>
        <dbReference type="Proteomes" id="UP000184428"/>
    </source>
</evidence>
<name>A0A1M7RVC1_9ACTN</name>
<feature type="domain" description="Hemerythrin-like" evidence="2">
    <location>
        <begin position="13"/>
        <end position="128"/>
    </location>
</feature>
<protein>
    <recommendedName>
        <fullName evidence="2">Hemerythrin-like domain-containing protein</fullName>
    </recommendedName>
</protein>
<dbReference type="InterPro" id="IPR012312">
    <property type="entry name" value="Hemerythrin-like"/>
</dbReference>
<dbReference type="EMBL" id="FRDM01000001">
    <property type="protein sequence ID" value="SHN50239.1"/>
    <property type="molecule type" value="Genomic_DNA"/>
</dbReference>
<proteinExistence type="predicted"/>
<dbReference type="Pfam" id="PF01814">
    <property type="entry name" value="Hemerythrin"/>
    <property type="match status" value="1"/>
</dbReference>
<dbReference type="AlphaFoldDB" id="A0A1M7RVC1"/>
<organism evidence="3 4">
    <name type="scientific">Geodermatophilus obscurus</name>
    <dbReference type="NCBI Taxonomy" id="1861"/>
    <lineage>
        <taxon>Bacteria</taxon>
        <taxon>Bacillati</taxon>
        <taxon>Actinomycetota</taxon>
        <taxon>Actinomycetes</taxon>
        <taxon>Geodermatophilales</taxon>
        <taxon>Geodermatophilaceae</taxon>
        <taxon>Geodermatophilus</taxon>
    </lineage>
</organism>
<accession>A0A1M7RVC1</accession>
<evidence type="ECO:0000256" key="1">
    <source>
        <dbReference type="SAM" id="MobiDB-lite"/>
    </source>
</evidence>
<evidence type="ECO:0000313" key="3">
    <source>
        <dbReference type="EMBL" id="SHN50239.1"/>
    </source>
</evidence>
<sequence length="179" mass="19805">MSAPQQVQSNRLVAVINDENREMEALFQQFESEWSDPEEGPRLAGEIIYVLVRRVVLREKLVYPAIQRSLDDGDDVVDLEVLADDEVERLLKLIADTPTTSGTFEPLVARLIEQVRERMADEQADLLPPLVEALGAEDADELGNELARARDAAPSAPENAHGGPDVVERFRAQVSTSTS</sequence>
<dbReference type="Proteomes" id="UP000184428">
    <property type="component" value="Unassembled WGS sequence"/>
</dbReference>
<reference evidence="3 4" key="1">
    <citation type="submission" date="2016-12" db="EMBL/GenBank/DDBJ databases">
        <authorList>
            <person name="Song W.-J."/>
            <person name="Kurnit D.M."/>
        </authorList>
    </citation>
    <scope>NUCLEOTIDE SEQUENCE [LARGE SCALE GENOMIC DNA]</scope>
    <source>
        <strain evidence="3 4">DSM 43162</strain>
    </source>
</reference>
<dbReference type="PANTHER" id="PTHR35585">
    <property type="entry name" value="HHE DOMAIN PROTEIN (AFU_ORTHOLOGUE AFUA_4G00730)"/>
    <property type="match status" value="1"/>
</dbReference>
<gene>
    <name evidence="3" type="ORF">SAMN05660350_00162</name>
</gene>
<feature type="region of interest" description="Disordered" evidence="1">
    <location>
        <begin position="142"/>
        <end position="179"/>
    </location>
</feature>
<dbReference type="RefSeq" id="WP_072911708.1">
    <property type="nucleotide sequence ID" value="NZ_FRDM01000001.1"/>
</dbReference>